<dbReference type="GO" id="GO:0046464">
    <property type="term" value="P:acylglycerol catabolic process"/>
    <property type="evidence" value="ECO:0007669"/>
    <property type="project" value="TreeGrafter"/>
</dbReference>
<dbReference type="SUPFAM" id="SSF53474">
    <property type="entry name" value="alpha/beta-Hydrolases"/>
    <property type="match status" value="1"/>
</dbReference>
<evidence type="ECO:0000259" key="1">
    <source>
        <dbReference type="Pfam" id="PF12697"/>
    </source>
</evidence>
<dbReference type="GO" id="GO:0016020">
    <property type="term" value="C:membrane"/>
    <property type="evidence" value="ECO:0007669"/>
    <property type="project" value="TreeGrafter"/>
</dbReference>
<gene>
    <name evidence="2" type="primary">supD</name>
</gene>
<dbReference type="AlphaFoldDB" id="A4U8T2"/>
<name>A4U8T2_9BACT</name>
<feature type="domain" description="AB hydrolase-1" evidence="1">
    <location>
        <begin position="39"/>
        <end position="298"/>
    </location>
</feature>
<accession>A4U8T2</accession>
<proteinExistence type="predicted"/>
<organism evidence="2">
    <name type="scientific">Theonella swinhoei bacterial symbiont clone pSW1H8</name>
    <dbReference type="NCBI Taxonomy" id="377638"/>
    <lineage>
        <taxon>Bacteria</taxon>
        <taxon>environmental samples</taxon>
    </lineage>
</organism>
<dbReference type="PANTHER" id="PTHR43798:SF5">
    <property type="entry name" value="MONOACYLGLYCEROL LIPASE ABHD6"/>
    <property type="match status" value="1"/>
</dbReference>
<dbReference type="Pfam" id="PF12697">
    <property type="entry name" value="Abhydrolase_6"/>
    <property type="match status" value="1"/>
</dbReference>
<dbReference type="Gene3D" id="3.40.50.1820">
    <property type="entry name" value="alpha/beta hydrolase"/>
    <property type="match status" value="1"/>
</dbReference>
<dbReference type="PANTHER" id="PTHR43798">
    <property type="entry name" value="MONOACYLGLYCEROL LIPASE"/>
    <property type="match status" value="1"/>
</dbReference>
<dbReference type="EMBL" id="DQ438988">
    <property type="protein sequence ID" value="ABE03934.1"/>
    <property type="molecule type" value="Genomic_DNA"/>
</dbReference>
<protein>
    <submittedName>
        <fullName evidence="2">SupD</fullName>
    </submittedName>
</protein>
<dbReference type="InterPro" id="IPR029058">
    <property type="entry name" value="AB_hydrolase_fold"/>
</dbReference>
<evidence type="ECO:0000313" key="2">
    <source>
        <dbReference type="EMBL" id="ABE03934.1"/>
    </source>
</evidence>
<reference evidence="2" key="1">
    <citation type="journal article" date="2007" name="Appl. Environ. Microbiol.">
        <title>Widespread occurrence and genomic context of unusually small polyketide synthase genes in microbial consortia associated with marine sponges.</title>
        <authorList>
            <person name="Fieseler L."/>
            <person name="Hentschel U."/>
            <person name="Grozdanov L."/>
            <person name="Schirmer A."/>
            <person name="Wen G."/>
            <person name="Platzer M."/>
            <person name="Hrvatin S."/>
            <person name="Butzke D."/>
            <person name="Zimmermann K."/>
            <person name="Piel J."/>
        </authorList>
    </citation>
    <scope>NUCLEOTIDE SEQUENCE</scope>
</reference>
<sequence length="307" mass="34751">MTSETVWKIPEPLSTCETRLDDDTVTTLRRHGNPAGPRLVLSHGNGLAIDLYYPFWSLLADDFDLIIYDLRNHGWNTIGDRKNHNLPTFVRDRHCILESIDYHYGNKPKIGVFHSLSALIALMSSSMPTTLPSSSQSEGFSAQILFDPPVHKPGTSQTEFDVAAERAAKMTRRRGYRFQTEEDFTELLSYLPAFTRFVPGALELMASTTLRKSANGQEYELRCPREYEAQVIGYIRSYSMLADVETLPCPTKIIGADPTLPYSYLPTSDFSHVISVDYDFLPETTHFLQLEKPAECVAEIRKFLGEL</sequence>
<dbReference type="InterPro" id="IPR000073">
    <property type="entry name" value="AB_hydrolase_1"/>
</dbReference>
<dbReference type="GO" id="GO:0047372">
    <property type="term" value="F:monoacylglycerol lipase activity"/>
    <property type="evidence" value="ECO:0007669"/>
    <property type="project" value="TreeGrafter"/>
</dbReference>
<dbReference type="InterPro" id="IPR050266">
    <property type="entry name" value="AB_hydrolase_sf"/>
</dbReference>